<evidence type="ECO:0000313" key="2">
    <source>
        <dbReference type="EMBL" id="EME69967.1"/>
    </source>
</evidence>
<comment type="caution">
    <text evidence="2">The sequence shown here is derived from an EMBL/GenBank/DDBJ whole genome shotgun (WGS) entry which is preliminary data.</text>
</comment>
<dbReference type="InterPro" id="IPR014729">
    <property type="entry name" value="Rossmann-like_a/b/a_fold"/>
</dbReference>
<reference evidence="2 3" key="1">
    <citation type="journal article" date="2014" name="Genome Announc.">
        <title>Draft Genome Sequence of Magnetospirillum sp. Strain SO-1, a Freshwater Magnetotactic Bacterium Isolated from the Ol'khovka River, Russia.</title>
        <authorList>
            <person name="Grouzdev D.S."/>
            <person name="Dziuba M.V."/>
            <person name="Sukhacheva M.S."/>
            <person name="Mardanov A.V."/>
            <person name="Beletskiy A.V."/>
            <person name="Kuznetsov B.B."/>
            <person name="Skryabin K.G."/>
        </authorList>
    </citation>
    <scope>NUCLEOTIDE SEQUENCE [LARGE SCALE GENOMIC DNA]</scope>
    <source>
        <strain evidence="2 3">SO-1</strain>
    </source>
</reference>
<dbReference type="InterPro" id="IPR018317">
    <property type="entry name" value="QueC"/>
</dbReference>
<dbReference type="GO" id="GO:0008616">
    <property type="term" value="P:tRNA queuosine(34) biosynthetic process"/>
    <property type="evidence" value="ECO:0007669"/>
    <property type="project" value="UniProtKB-KW"/>
</dbReference>
<evidence type="ECO:0008006" key="4">
    <source>
        <dbReference type="Google" id="ProtNLM"/>
    </source>
</evidence>
<dbReference type="STRING" id="1244869.H261_10472"/>
<dbReference type="Pfam" id="PF06508">
    <property type="entry name" value="QueC"/>
    <property type="match status" value="1"/>
</dbReference>
<dbReference type="SUPFAM" id="SSF52402">
    <property type="entry name" value="Adenine nucleotide alpha hydrolases-like"/>
    <property type="match status" value="1"/>
</dbReference>
<dbReference type="AlphaFoldDB" id="M2ZRK5"/>
<keyword evidence="1" id="KW-0671">Queuosine biosynthesis</keyword>
<proteinExistence type="predicted"/>
<dbReference type="Gene3D" id="3.40.50.620">
    <property type="entry name" value="HUPs"/>
    <property type="match status" value="1"/>
</dbReference>
<accession>M2ZRK5</accession>
<evidence type="ECO:0000313" key="3">
    <source>
        <dbReference type="Proteomes" id="UP000011744"/>
    </source>
</evidence>
<dbReference type="PATRIC" id="fig|1244869.3.peg.2117"/>
<gene>
    <name evidence="2" type="ORF">H261_10472</name>
</gene>
<sequence>MLMAERLVICGGVTGVPGARNVLEMDVNAPEGTPQKVNLRLGDLCARMVQDVPAVLADLLEVASYVYCADQFTRRGRDGMRSMGAEWRRQFRFIIPVRRPDLWNRRDVIEALCETLGFLSEDAYALEFVEHGSPATGLQPYLDLGHSADRGFVPDEVMLFSGGLDSFAGAVDSLIGNGRKVALVSHRGSSMVTSRQSALLIALRNRTRASQLFHVYVSVNKGQEEAVEFTQRTRSFLFASLGLVVAHLFGQRTIRFYENGVVSINLPLAEHVLGARATRTTHPHVLADFTSLFSLLLGEAVLVENPYLWLTKSDVVGVIAKHGCADLIAETFSCTRVREATKRKRHCGVCSQCLDRHFGILGAGLGEYESAEAYSVDLFKGERKPGTDVVMAESYVLNAMKLAGMSEQGFFSTFGQAFRVLPYLPGPPDEAAAKIYDLLRRHGQTVARVVDWELGNNASLTHTLGLPDTSLLMLLKSTSMRSMETVDPAEVEPPASEQAAADVSRRSANGLFFAVDEEKERILFRGGVELAGAGFKLLRALVADFAADVTAGLPHEEHRLIKSDALAERLGIEEPTLRKRVVRTRNAIEKQFLDKLDVQIADDAVIQNVNWRGYRLNPYLLQIQPGQLGDIGSD</sequence>
<evidence type="ECO:0000256" key="1">
    <source>
        <dbReference type="ARBA" id="ARBA00022785"/>
    </source>
</evidence>
<dbReference type="eggNOG" id="COG0603">
    <property type="taxonomic scope" value="Bacteria"/>
</dbReference>
<protein>
    <recommendedName>
        <fullName evidence="4">7-cyano-7-deazaguanine synthase</fullName>
    </recommendedName>
</protein>
<dbReference type="Proteomes" id="UP000011744">
    <property type="component" value="Unassembled WGS sequence"/>
</dbReference>
<keyword evidence="3" id="KW-1185">Reference proteome</keyword>
<organism evidence="2 3">
    <name type="scientific">Paramagnetospirillum caucaseum</name>
    <dbReference type="NCBI Taxonomy" id="1244869"/>
    <lineage>
        <taxon>Bacteria</taxon>
        <taxon>Pseudomonadati</taxon>
        <taxon>Pseudomonadota</taxon>
        <taxon>Alphaproteobacteria</taxon>
        <taxon>Rhodospirillales</taxon>
        <taxon>Magnetospirillaceae</taxon>
        <taxon>Paramagnetospirillum</taxon>
    </lineage>
</organism>
<dbReference type="EMBL" id="AONQ01000024">
    <property type="protein sequence ID" value="EME69967.1"/>
    <property type="molecule type" value="Genomic_DNA"/>
</dbReference>
<name>M2ZRK5_9PROT</name>